<dbReference type="eggNOG" id="arCOG00280">
    <property type="taxonomic scope" value="Archaea"/>
</dbReference>
<gene>
    <name evidence="7" type="ORF">Desfe_0713</name>
</gene>
<dbReference type="CDD" id="cd01127">
    <property type="entry name" value="TrwB_TraG_TraD_VirD4"/>
    <property type="match status" value="1"/>
</dbReference>
<dbReference type="RefSeq" id="WP_014767513.1">
    <property type="nucleotide sequence ID" value="NC_018001.1"/>
</dbReference>
<protein>
    <submittedName>
        <fullName evidence="7">DNA double-strand break repair protein mre11</fullName>
    </submittedName>
</protein>
<comment type="catalytic activity">
    <reaction evidence="4">
        <text>ATP + H2O = ADP + phosphate + H(+)</text>
        <dbReference type="Rhea" id="RHEA:13065"/>
        <dbReference type="ChEBI" id="CHEBI:15377"/>
        <dbReference type="ChEBI" id="CHEBI:15378"/>
        <dbReference type="ChEBI" id="CHEBI:30616"/>
        <dbReference type="ChEBI" id="CHEBI:43474"/>
        <dbReference type="ChEBI" id="CHEBI:456216"/>
        <dbReference type="EC" id="5.6.2.4"/>
    </reaction>
</comment>
<reference evidence="7 8" key="1">
    <citation type="journal article" date="2012" name="J. Bacteriol.">
        <title>Complete Genome Sequence of Desulfurococcus fermentans, a Hyperthermophilic Cellulolytic Crenarchaeon Isolated from a Freshwater Hot Spring in Kamchatka, Russia.</title>
        <authorList>
            <person name="Susanti D."/>
            <person name="Johnson E.F."/>
            <person name="Rodriguez J.R."/>
            <person name="Anderson I."/>
            <person name="Perevalova A.A."/>
            <person name="Kyrpides N."/>
            <person name="Lucas S."/>
            <person name="Han J."/>
            <person name="Lapidus A."/>
            <person name="Cheng J.F."/>
            <person name="Goodwin L."/>
            <person name="Pitluck S."/>
            <person name="Mavrommatis K."/>
            <person name="Peters L."/>
            <person name="Land M.L."/>
            <person name="Hauser L."/>
            <person name="Gopalan V."/>
            <person name="Chan P.P."/>
            <person name="Lowe T.M."/>
            <person name="Atomi H."/>
            <person name="Bonch-Osmolovskaya E.A."/>
            <person name="Woyke T."/>
            <person name="Mukhopadhyay B."/>
        </authorList>
    </citation>
    <scope>NUCLEOTIDE SEQUENCE [LARGE SCALE GENOMIC DNA]</scope>
    <source>
        <strain evidence="7 8">DSM 16532</strain>
    </source>
</reference>
<dbReference type="PANTHER" id="PTHR42957:SF1">
    <property type="entry name" value="HELICASE MJ1565-RELATED"/>
    <property type="match status" value="1"/>
</dbReference>
<organism evidence="7 8">
    <name type="scientific">Desulfurococcus amylolyticus DSM 16532</name>
    <dbReference type="NCBI Taxonomy" id="768672"/>
    <lineage>
        <taxon>Archaea</taxon>
        <taxon>Thermoproteota</taxon>
        <taxon>Thermoprotei</taxon>
        <taxon>Desulfurococcales</taxon>
        <taxon>Desulfurococcaceae</taxon>
        <taxon>Desulfurococcus</taxon>
    </lineage>
</organism>
<dbReference type="Pfam" id="PF01935">
    <property type="entry name" value="DUF87"/>
    <property type="match status" value="1"/>
</dbReference>
<feature type="region of interest" description="Disordered" evidence="5">
    <location>
        <begin position="656"/>
        <end position="680"/>
    </location>
</feature>
<evidence type="ECO:0000256" key="4">
    <source>
        <dbReference type="ARBA" id="ARBA00048988"/>
    </source>
</evidence>
<comment type="catalytic activity">
    <reaction evidence="3">
        <text>ATP + H2O = ADP + phosphate + H(+)</text>
        <dbReference type="Rhea" id="RHEA:13065"/>
        <dbReference type="ChEBI" id="CHEBI:15377"/>
        <dbReference type="ChEBI" id="CHEBI:15378"/>
        <dbReference type="ChEBI" id="CHEBI:30616"/>
        <dbReference type="ChEBI" id="CHEBI:43474"/>
        <dbReference type="ChEBI" id="CHEBI:456216"/>
        <dbReference type="EC" id="5.6.2.3"/>
    </reaction>
</comment>
<dbReference type="Proteomes" id="UP000006175">
    <property type="component" value="Chromosome"/>
</dbReference>
<dbReference type="GO" id="GO:0043139">
    <property type="term" value="F:5'-3' DNA helicase activity"/>
    <property type="evidence" value="ECO:0007669"/>
    <property type="project" value="UniProtKB-EC"/>
</dbReference>
<evidence type="ECO:0000259" key="6">
    <source>
        <dbReference type="Pfam" id="PF01935"/>
    </source>
</evidence>
<evidence type="ECO:0000313" key="8">
    <source>
        <dbReference type="Proteomes" id="UP000006175"/>
    </source>
</evidence>
<evidence type="ECO:0000313" key="7">
    <source>
        <dbReference type="EMBL" id="AFL66612.1"/>
    </source>
</evidence>
<dbReference type="GeneID" id="13061086"/>
<keyword evidence="8" id="KW-1185">Reference proteome</keyword>
<evidence type="ECO:0000256" key="2">
    <source>
        <dbReference type="ARBA" id="ARBA00034617"/>
    </source>
</evidence>
<evidence type="ECO:0000256" key="1">
    <source>
        <dbReference type="ARBA" id="ARBA00007816"/>
    </source>
</evidence>
<proteinExistence type="inferred from homology"/>
<dbReference type="GO" id="GO:0043138">
    <property type="term" value="F:3'-5' DNA helicase activity"/>
    <property type="evidence" value="ECO:0007669"/>
    <property type="project" value="UniProtKB-EC"/>
</dbReference>
<evidence type="ECO:0000256" key="3">
    <source>
        <dbReference type="ARBA" id="ARBA00048954"/>
    </source>
</evidence>
<dbReference type="AlphaFoldDB" id="I3XRN8"/>
<feature type="domain" description="Helicase HerA central" evidence="6">
    <location>
        <begin position="160"/>
        <end position="328"/>
    </location>
</feature>
<accession>I3XRN8</accession>
<dbReference type="Gene3D" id="3.40.50.300">
    <property type="entry name" value="P-loop containing nucleotide triphosphate hydrolases"/>
    <property type="match status" value="2"/>
</dbReference>
<sequence>MPIQVGFIYEWEGNTIRVALTSRDYIPGLGDLLYVKEGDRTIILQTVSYEGRIPITPISIQASSQNVLTNISKEMGVLASLFLEISSINNKPILLKPRRPPRLMQPVFLLDPSDSEALEILKTLSELTSEKKDDASTIAYLRAGVTWHGGSKYVREAGFKVSLKNMLRKHVIIIGQTGSGKTSGLKGLLLRYALESQEKVGWLIIDRHGEYTEGYSSGKGFIWYMNTALHSNKWLSNVEIKAIRLTTSIDANKDKSYHHETFSFVKSPLNASSIELKEFIALLERRMGIEMTGMLEEFADIVSNIFYELGKSSDEIARKISSVFISTDNEPNGNLIALIPLLYANMVVYEREAQRKDEKRGLFKILVDRGIYTHHIRIIRRIILNIMGWKIRREKIADTSIMGKKKSIYIDVIDDSNSIVKVNQLLKDPVSLVVVLEKFLGKLGELGGPETSYPWKNIVSIHGVKPDSVGEPGVVFTSEPGINIDEIVNTIENGNIVILDVSQLSNEQADLIALTISRKIFENRLMAGVEESARKPVVAIVSEEAPLYLSPDKVENPFNPFARIAREGRKFNIGLIAITQLASIIEKQILGNFNTLIVLRTKSRSDIELLKDIGVPSETLPFLNDREGYLYTPDLPIKEPLPVYIPAWFEHEDDIRRIEEKPSEPDKGKSSKEDLKSILL</sequence>
<dbReference type="KEGG" id="dfd:Desfe_0713"/>
<dbReference type="SUPFAM" id="SSF52540">
    <property type="entry name" value="P-loop containing nucleoside triphosphate hydrolases"/>
    <property type="match status" value="1"/>
</dbReference>
<dbReference type="InterPro" id="IPR027417">
    <property type="entry name" value="P-loop_NTPase"/>
</dbReference>
<dbReference type="PANTHER" id="PTHR42957">
    <property type="entry name" value="HELICASE MJ1565-RELATED"/>
    <property type="match status" value="1"/>
</dbReference>
<evidence type="ECO:0000256" key="5">
    <source>
        <dbReference type="SAM" id="MobiDB-lite"/>
    </source>
</evidence>
<dbReference type="InterPro" id="IPR002789">
    <property type="entry name" value="HerA_central"/>
</dbReference>
<comment type="similarity">
    <text evidence="1">Belongs to the HerA family.</text>
</comment>
<dbReference type="InterPro" id="IPR008571">
    <property type="entry name" value="HerA-like"/>
</dbReference>
<dbReference type="HOGENOM" id="CLU_411986_0_0_2"/>
<dbReference type="EMBL" id="CP003321">
    <property type="protein sequence ID" value="AFL66612.1"/>
    <property type="molecule type" value="Genomic_DNA"/>
</dbReference>
<dbReference type="OrthoDB" id="107033at2157"/>
<comment type="catalytic activity">
    <reaction evidence="2">
        <text>Couples ATP hydrolysis with the unwinding of duplex DNA by translocating in the 3'-5' direction.</text>
        <dbReference type="EC" id="5.6.2.4"/>
    </reaction>
</comment>
<name>I3XRN8_DESAM</name>